<evidence type="ECO:0000313" key="1">
    <source>
        <dbReference type="EMBL" id="RNA21282.1"/>
    </source>
</evidence>
<sequence length="75" mass="8946">MLMIKFRKFQNLDSTRKQYIHKCALSRLMSIKFFAFEFFRREQAFVNILVHAFKAANTSSIPPLEFCRISILKNI</sequence>
<name>A0A3M7RCF5_BRAPC</name>
<proteinExistence type="predicted"/>
<dbReference type="EMBL" id="REGN01003700">
    <property type="protein sequence ID" value="RNA21282.1"/>
    <property type="molecule type" value="Genomic_DNA"/>
</dbReference>
<accession>A0A3M7RCF5</accession>
<organism evidence="1 2">
    <name type="scientific">Brachionus plicatilis</name>
    <name type="common">Marine rotifer</name>
    <name type="synonym">Brachionus muelleri</name>
    <dbReference type="NCBI Taxonomy" id="10195"/>
    <lineage>
        <taxon>Eukaryota</taxon>
        <taxon>Metazoa</taxon>
        <taxon>Spiralia</taxon>
        <taxon>Gnathifera</taxon>
        <taxon>Rotifera</taxon>
        <taxon>Eurotatoria</taxon>
        <taxon>Monogononta</taxon>
        <taxon>Pseudotrocha</taxon>
        <taxon>Ploima</taxon>
        <taxon>Brachionidae</taxon>
        <taxon>Brachionus</taxon>
    </lineage>
</organism>
<dbReference type="Proteomes" id="UP000276133">
    <property type="component" value="Unassembled WGS sequence"/>
</dbReference>
<protein>
    <submittedName>
        <fullName evidence="1">Uncharacterized protein</fullName>
    </submittedName>
</protein>
<evidence type="ECO:0000313" key="2">
    <source>
        <dbReference type="Proteomes" id="UP000276133"/>
    </source>
</evidence>
<keyword evidence="2" id="KW-1185">Reference proteome</keyword>
<comment type="caution">
    <text evidence="1">The sequence shown here is derived from an EMBL/GenBank/DDBJ whole genome shotgun (WGS) entry which is preliminary data.</text>
</comment>
<gene>
    <name evidence="1" type="ORF">BpHYR1_050119</name>
</gene>
<reference evidence="1 2" key="1">
    <citation type="journal article" date="2018" name="Sci. Rep.">
        <title>Genomic signatures of local adaptation to the degree of environmental predictability in rotifers.</title>
        <authorList>
            <person name="Franch-Gras L."/>
            <person name="Hahn C."/>
            <person name="Garcia-Roger E.M."/>
            <person name="Carmona M.J."/>
            <person name="Serra M."/>
            <person name="Gomez A."/>
        </authorList>
    </citation>
    <scope>NUCLEOTIDE SEQUENCE [LARGE SCALE GENOMIC DNA]</scope>
    <source>
        <strain evidence="1">HYR1</strain>
    </source>
</reference>
<dbReference type="AlphaFoldDB" id="A0A3M7RCF5"/>